<dbReference type="Gene3D" id="3.40.190.290">
    <property type="match status" value="1"/>
</dbReference>
<dbReference type="InterPro" id="IPR000847">
    <property type="entry name" value="LysR_HTH_N"/>
</dbReference>
<dbReference type="GO" id="GO:0006351">
    <property type="term" value="P:DNA-templated transcription"/>
    <property type="evidence" value="ECO:0007669"/>
    <property type="project" value="TreeGrafter"/>
</dbReference>
<keyword evidence="2" id="KW-0805">Transcription regulation</keyword>
<dbReference type="InterPro" id="IPR058163">
    <property type="entry name" value="LysR-type_TF_proteobact-type"/>
</dbReference>
<dbReference type="InterPro" id="IPR005119">
    <property type="entry name" value="LysR_subst-bd"/>
</dbReference>
<dbReference type="SUPFAM" id="SSF46785">
    <property type="entry name" value="Winged helix' DNA-binding domain"/>
    <property type="match status" value="1"/>
</dbReference>
<protein>
    <submittedName>
        <fullName evidence="6">LysR family transcriptional regulator</fullName>
    </submittedName>
</protein>
<dbReference type="InterPro" id="IPR036390">
    <property type="entry name" value="WH_DNA-bd_sf"/>
</dbReference>
<evidence type="ECO:0000313" key="6">
    <source>
        <dbReference type="EMBL" id="VFU08455.1"/>
    </source>
</evidence>
<dbReference type="InterPro" id="IPR036388">
    <property type="entry name" value="WH-like_DNA-bd_sf"/>
</dbReference>
<evidence type="ECO:0000256" key="2">
    <source>
        <dbReference type="ARBA" id="ARBA00023015"/>
    </source>
</evidence>
<sequence length="298" mass="32623">MDWGLYRTFLEIARSGSLSAAARTLGITHPTARRHLEELEQQLGGRLFTRSTRGLLPTGLAERILPEVTRIEASIGAIARLVTERVGSVQGTVRVSASEVMGIEVLPSMLARIRTLHPGLTFELILSDSETDILRRDADLAVRMIRPRQTSLVARRVGTIEVGFYAHRSWLAEHGVPSSREQLLAAPNLIGQDRRRTLADALEIDEARLNQSLVLATDSDVAQIAAVRAALGVGVLQVPLAMREPALVRVLPDLDHKMEVWLVTHPDLKSSALMQAAMAALYAELKSYIRPADGNTPS</sequence>
<evidence type="ECO:0000259" key="5">
    <source>
        <dbReference type="PROSITE" id="PS50931"/>
    </source>
</evidence>
<evidence type="ECO:0000313" key="7">
    <source>
        <dbReference type="Proteomes" id="UP000294360"/>
    </source>
</evidence>
<dbReference type="PANTHER" id="PTHR30537:SF3">
    <property type="entry name" value="TRANSCRIPTIONAL REGULATORY PROTEIN"/>
    <property type="match status" value="1"/>
</dbReference>
<dbReference type="GO" id="GO:0003700">
    <property type="term" value="F:DNA-binding transcription factor activity"/>
    <property type="evidence" value="ECO:0007669"/>
    <property type="project" value="InterPro"/>
</dbReference>
<dbReference type="RefSeq" id="WP_134488449.1">
    <property type="nucleotide sequence ID" value="NZ_CP139089.1"/>
</dbReference>
<reference evidence="6 7" key="1">
    <citation type="submission" date="2019-03" db="EMBL/GenBank/DDBJ databases">
        <authorList>
            <person name="Kox A.R. M."/>
        </authorList>
    </citation>
    <scope>NUCLEOTIDE SEQUENCE [LARGE SCALE GENOMIC DNA]</scope>
    <source>
        <strain evidence="6">MTUNDRAET4 annotated genome</strain>
    </source>
</reference>
<keyword evidence="3" id="KW-0238">DNA-binding</keyword>
<dbReference type="Pfam" id="PF00126">
    <property type="entry name" value="HTH_1"/>
    <property type="match status" value="1"/>
</dbReference>
<dbReference type="AlphaFoldDB" id="A0A4U8YZ63"/>
<dbReference type="EMBL" id="LR536450">
    <property type="protein sequence ID" value="VFU08455.1"/>
    <property type="molecule type" value="Genomic_DNA"/>
</dbReference>
<dbReference type="SUPFAM" id="SSF53850">
    <property type="entry name" value="Periplasmic binding protein-like II"/>
    <property type="match status" value="1"/>
</dbReference>
<evidence type="ECO:0000256" key="3">
    <source>
        <dbReference type="ARBA" id="ARBA00023125"/>
    </source>
</evidence>
<proteinExistence type="inferred from homology"/>
<dbReference type="PANTHER" id="PTHR30537">
    <property type="entry name" value="HTH-TYPE TRANSCRIPTIONAL REGULATOR"/>
    <property type="match status" value="1"/>
</dbReference>
<organism evidence="6 7">
    <name type="scientific">Methylocella tundrae</name>
    <dbReference type="NCBI Taxonomy" id="227605"/>
    <lineage>
        <taxon>Bacteria</taxon>
        <taxon>Pseudomonadati</taxon>
        <taxon>Pseudomonadota</taxon>
        <taxon>Alphaproteobacteria</taxon>
        <taxon>Hyphomicrobiales</taxon>
        <taxon>Beijerinckiaceae</taxon>
        <taxon>Methylocella</taxon>
    </lineage>
</organism>
<gene>
    <name evidence="6" type="ORF">MTUNDRAET4_1562</name>
</gene>
<evidence type="ECO:0000256" key="4">
    <source>
        <dbReference type="ARBA" id="ARBA00023163"/>
    </source>
</evidence>
<dbReference type="PROSITE" id="PS50931">
    <property type="entry name" value="HTH_LYSR"/>
    <property type="match status" value="1"/>
</dbReference>
<dbReference type="Pfam" id="PF03466">
    <property type="entry name" value="LysR_substrate"/>
    <property type="match status" value="1"/>
</dbReference>
<dbReference type="KEGG" id="mtun:MTUNDRAET4_1562"/>
<dbReference type="GO" id="GO:0043565">
    <property type="term" value="F:sequence-specific DNA binding"/>
    <property type="evidence" value="ECO:0007669"/>
    <property type="project" value="TreeGrafter"/>
</dbReference>
<evidence type="ECO:0000256" key="1">
    <source>
        <dbReference type="ARBA" id="ARBA00009437"/>
    </source>
</evidence>
<dbReference type="Proteomes" id="UP000294360">
    <property type="component" value="Chromosome"/>
</dbReference>
<dbReference type="OrthoDB" id="7624726at2"/>
<feature type="domain" description="HTH lysR-type" evidence="5">
    <location>
        <begin position="1"/>
        <end position="58"/>
    </location>
</feature>
<keyword evidence="4" id="KW-0804">Transcription</keyword>
<accession>A0A4U8YZ63</accession>
<dbReference type="Gene3D" id="1.10.10.10">
    <property type="entry name" value="Winged helix-like DNA-binding domain superfamily/Winged helix DNA-binding domain"/>
    <property type="match status" value="1"/>
</dbReference>
<name>A0A4U8YZ63_METTU</name>
<comment type="similarity">
    <text evidence="1">Belongs to the LysR transcriptional regulatory family.</text>
</comment>